<accession>A0ABT8AAT1</accession>
<dbReference type="InterPro" id="IPR004360">
    <property type="entry name" value="Glyas_Fos-R_dOase_dom"/>
</dbReference>
<feature type="domain" description="VOC" evidence="1">
    <location>
        <begin position="5"/>
        <end position="119"/>
    </location>
</feature>
<dbReference type="InterPro" id="IPR029068">
    <property type="entry name" value="Glyas_Bleomycin-R_OHBP_Dase"/>
</dbReference>
<dbReference type="SUPFAM" id="SSF54593">
    <property type="entry name" value="Glyoxalase/Bleomycin resistance protein/Dihydroxybiphenyl dioxygenase"/>
    <property type="match status" value="1"/>
</dbReference>
<dbReference type="Proteomes" id="UP001529369">
    <property type="component" value="Unassembled WGS sequence"/>
</dbReference>
<dbReference type="RefSeq" id="WP_290318886.1">
    <property type="nucleotide sequence ID" value="NZ_JAUFPN010000184.1"/>
</dbReference>
<dbReference type="Pfam" id="PF00903">
    <property type="entry name" value="Glyoxalase"/>
    <property type="match status" value="1"/>
</dbReference>
<keyword evidence="3" id="KW-1185">Reference proteome</keyword>
<dbReference type="Gene3D" id="3.10.180.10">
    <property type="entry name" value="2,3-Dihydroxybiphenyl 1,2-Dioxygenase, domain 1"/>
    <property type="match status" value="1"/>
</dbReference>
<sequence>MSPGPLARLELPCGDPLRLQDFYGRILGLPALGPGSSLRFSMGGVELVLRPRGDALFPPGGEAGALLAFAVPEAELDRWHRRMLTLRVAVLDAPGPGGAPPRRLRIADPEGNVVELFAAP</sequence>
<evidence type="ECO:0000259" key="1">
    <source>
        <dbReference type="PROSITE" id="PS51819"/>
    </source>
</evidence>
<reference evidence="3" key="1">
    <citation type="journal article" date="2019" name="Int. J. Syst. Evol. Microbiol.">
        <title>The Global Catalogue of Microorganisms (GCM) 10K type strain sequencing project: providing services to taxonomists for standard genome sequencing and annotation.</title>
        <authorList>
            <consortium name="The Broad Institute Genomics Platform"/>
            <consortium name="The Broad Institute Genome Sequencing Center for Infectious Disease"/>
            <person name="Wu L."/>
            <person name="Ma J."/>
        </authorList>
    </citation>
    <scope>NUCLEOTIDE SEQUENCE [LARGE SCALE GENOMIC DNA]</scope>
    <source>
        <strain evidence="3">CECT 7131</strain>
    </source>
</reference>
<dbReference type="CDD" id="cd06587">
    <property type="entry name" value="VOC"/>
    <property type="match status" value="1"/>
</dbReference>
<protein>
    <submittedName>
        <fullName evidence="2">VOC family protein</fullName>
    </submittedName>
</protein>
<dbReference type="EMBL" id="JAUFPN010000184">
    <property type="protein sequence ID" value="MDN3566917.1"/>
    <property type="molecule type" value="Genomic_DNA"/>
</dbReference>
<dbReference type="InterPro" id="IPR037523">
    <property type="entry name" value="VOC_core"/>
</dbReference>
<dbReference type="PROSITE" id="PS51819">
    <property type="entry name" value="VOC"/>
    <property type="match status" value="1"/>
</dbReference>
<evidence type="ECO:0000313" key="2">
    <source>
        <dbReference type="EMBL" id="MDN3566917.1"/>
    </source>
</evidence>
<comment type="caution">
    <text evidence="2">The sequence shown here is derived from an EMBL/GenBank/DDBJ whole genome shotgun (WGS) entry which is preliminary data.</text>
</comment>
<gene>
    <name evidence="2" type="ORF">QWZ14_21270</name>
</gene>
<name>A0ABT8AAT1_9PROT</name>
<organism evidence="2 3">
    <name type="scientific">Paeniroseomonas aquatica</name>
    <dbReference type="NCBI Taxonomy" id="373043"/>
    <lineage>
        <taxon>Bacteria</taxon>
        <taxon>Pseudomonadati</taxon>
        <taxon>Pseudomonadota</taxon>
        <taxon>Alphaproteobacteria</taxon>
        <taxon>Acetobacterales</taxon>
        <taxon>Acetobacteraceae</taxon>
        <taxon>Paeniroseomonas</taxon>
    </lineage>
</organism>
<evidence type="ECO:0000313" key="3">
    <source>
        <dbReference type="Proteomes" id="UP001529369"/>
    </source>
</evidence>
<proteinExistence type="predicted"/>